<dbReference type="GeneID" id="65308548"/>
<protein>
    <submittedName>
        <fullName evidence="1">Uncharacterized protein</fullName>
    </submittedName>
</protein>
<gene>
    <name evidence="1" type="ORF">SAMN04488529_10463</name>
</gene>
<dbReference type="InterPro" id="IPR023387">
    <property type="entry name" value="DUF1653-like_dom"/>
</dbReference>
<dbReference type="Pfam" id="PF07866">
    <property type="entry name" value="DUF1653"/>
    <property type="match status" value="1"/>
</dbReference>
<dbReference type="Proteomes" id="UP000198597">
    <property type="component" value="Unassembled WGS sequence"/>
</dbReference>
<dbReference type="OrthoDB" id="371169at2"/>
<dbReference type="Gene3D" id="2.30.30.320">
    <property type="entry name" value="DUF1653-like domain"/>
    <property type="match status" value="1"/>
</dbReference>
<keyword evidence="2" id="KW-1185">Reference proteome</keyword>
<dbReference type="EMBL" id="FNJM01000004">
    <property type="protein sequence ID" value="SDP34383.1"/>
    <property type="molecule type" value="Genomic_DNA"/>
</dbReference>
<reference evidence="1 2" key="1">
    <citation type="submission" date="2016-10" db="EMBL/GenBank/DDBJ databases">
        <authorList>
            <person name="de Groot N.N."/>
        </authorList>
    </citation>
    <scope>NUCLEOTIDE SEQUENCE [LARGE SCALE GENOMIC DNA]</scope>
    <source>
        <strain evidence="1 2">DSM 12272</strain>
    </source>
</reference>
<dbReference type="InterPro" id="IPR037135">
    <property type="entry name" value="DUF1653-like_dom_sf"/>
</dbReference>
<name>A0A1H0RY71_9CLOT</name>
<evidence type="ECO:0000313" key="1">
    <source>
        <dbReference type="EMBL" id="SDP34383.1"/>
    </source>
</evidence>
<organism evidence="1 2">
    <name type="scientific">Clostridium gasigenes</name>
    <dbReference type="NCBI Taxonomy" id="94869"/>
    <lineage>
        <taxon>Bacteria</taxon>
        <taxon>Bacillati</taxon>
        <taxon>Bacillota</taxon>
        <taxon>Clostridia</taxon>
        <taxon>Eubacteriales</taxon>
        <taxon>Clostridiaceae</taxon>
        <taxon>Clostridium</taxon>
    </lineage>
</organism>
<sequence>MDRDIVERKGKIFRHFKGDLYLVQDVVTHSETGEKLVLYKALYGECGLFVRPYNMFIEEVPSEKENPTGQKYRFQECDVKSVK</sequence>
<proteinExistence type="predicted"/>
<evidence type="ECO:0000313" key="2">
    <source>
        <dbReference type="Proteomes" id="UP000198597"/>
    </source>
</evidence>
<dbReference type="AlphaFoldDB" id="A0A1H0RY71"/>
<dbReference type="RefSeq" id="WP_089968434.1">
    <property type="nucleotide sequence ID" value="NZ_CP071376.1"/>
</dbReference>
<accession>A0A1H0RY71</accession>
<dbReference type="STRING" id="94869.SAMN04488529_10463"/>